<dbReference type="FunFam" id="3.30.160.20:FF:000036">
    <property type="entry name" value="Double-stranded RNA-binding protein 2"/>
    <property type="match status" value="2"/>
</dbReference>
<gene>
    <name evidence="8" type="primary">LOC120261221</name>
</gene>
<dbReference type="PROSITE" id="PS50137">
    <property type="entry name" value="DS_RBD"/>
    <property type="match status" value="2"/>
</dbReference>
<dbReference type="InterPro" id="IPR044451">
    <property type="entry name" value="AtDRB-like_DSRM_2"/>
</dbReference>
<dbReference type="RefSeq" id="XP_039124942.1">
    <property type="nucleotide sequence ID" value="XM_039269008.1"/>
</dbReference>
<dbReference type="AlphaFoldDB" id="A0AB40BCA3"/>
<proteinExistence type="predicted"/>
<dbReference type="SMART" id="SM00358">
    <property type="entry name" value="DSRM"/>
    <property type="match status" value="2"/>
</dbReference>
<evidence type="ECO:0000313" key="7">
    <source>
        <dbReference type="Proteomes" id="UP001515500"/>
    </source>
</evidence>
<dbReference type="PANTHER" id="PTHR46031">
    <property type="match status" value="1"/>
</dbReference>
<feature type="domain" description="DRBM" evidence="6">
    <location>
        <begin position="173"/>
        <end position="241"/>
    </location>
</feature>
<dbReference type="GeneID" id="120261221"/>
<dbReference type="Pfam" id="PF00035">
    <property type="entry name" value="dsrm"/>
    <property type="match status" value="2"/>
</dbReference>
<dbReference type="InterPro" id="IPR044450">
    <property type="entry name" value="AtDRB-like_DSRM_1"/>
</dbReference>
<keyword evidence="7" id="KW-1185">Reference proteome</keyword>
<dbReference type="InterPro" id="IPR014720">
    <property type="entry name" value="dsRBD_dom"/>
</dbReference>
<dbReference type="SUPFAM" id="SSF54768">
    <property type="entry name" value="dsRNA-binding domain-like"/>
    <property type="match status" value="2"/>
</dbReference>
<feature type="region of interest" description="Disordered" evidence="5">
    <location>
        <begin position="476"/>
        <end position="500"/>
    </location>
</feature>
<evidence type="ECO:0000259" key="6">
    <source>
        <dbReference type="PROSITE" id="PS50137"/>
    </source>
</evidence>
<feature type="region of interest" description="Disordered" evidence="5">
    <location>
        <begin position="345"/>
        <end position="365"/>
    </location>
</feature>
<feature type="compositionally biased region" description="Polar residues" evidence="5">
    <location>
        <begin position="490"/>
        <end position="500"/>
    </location>
</feature>
<evidence type="ECO:0000256" key="3">
    <source>
        <dbReference type="ARBA" id="ARBA00037597"/>
    </source>
</evidence>
<dbReference type="GO" id="GO:0003725">
    <property type="term" value="F:double-stranded RNA binding"/>
    <property type="evidence" value="ECO:0007669"/>
    <property type="project" value="InterPro"/>
</dbReference>
<name>A0AB40BCA3_DIOCR</name>
<reference evidence="8" key="1">
    <citation type="submission" date="2025-08" db="UniProtKB">
        <authorList>
            <consortium name="RefSeq"/>
        </authorList>
    </citation>
    <scope>IDENTIFICATION</scope>
</reference>
<feature type="domain" description="DRBM" evidence="6">
    <location>
        <begin position="87"/>
        <end position="156"/>
    </location>
</feature>
<evidence type="ECO:0000256" key="4">
    <source>
        <dbReference type="PROSITE-ProRule" id="PRU00266"/>
    </source>
</evidence>
<dbReference type="Gene3D" id="3.30.160.20">
    <property type="match status" value="2"/>
</dbReference>
<evidence type="ECO:0000256" key="5">
    <source>
        <dbReference type="SAM" id="MobiDB-lite"/>
    </source>
</evidence>
<feature type="region of interest" description="Disordered" evidence="5">
    <location>
        <begin position="312"/>
        <end position="332"/>
    </location>
</feature>
<evidence type="ECO:0000313" key="8">
    <source>
        <dbReference type="RefSeq" id="XP_039124942.1"/>
    </source>
</evidence>
<protein>
    <submittedName>
        <fullName evidence="8">Double-stranded RNA-binding protein 3</fullName>
    </submittedName>
</protein>
<evidence type="ECO:0000256" key="2">
    <source>
        <dbReference type="ARBA" id="ARBA00022884"/>
    </source>
</evidence>
<dbReference type="Proteomes" id="UP001515500">
    <property type="component" value="Chromosome 5"/>
</dbReference>
<organism evidence="7 8">
    <name type="scientific">Dioscorea cayennensis subsp. rotundata</name>
    <name type="common">White Guinea yam</name>
    <name type="synonym">Dioscorea rotundata</name>
    <dbReference type="NCBI Taxonomy" id="55577"/>
    <lineage>
        <taxon>Eukaryota</taxon>
        <taxon>Viridiplantae</taxon>
        <taxon>Streptophyta</taxon>
        <taxon>Embryophyta</taxon>
        <taxon>Tracheophyta</taxon>
        <taxon>Spermatophyta</taxon>
        <taxon>Magnoliopsida</taxon>
        <taxon>Liliopsida</taxon>
        <taxon>Dioscoreales</taxon>
        <taxon>Dioscoreaceae</taxon>
        <taxon>Dioscorea</taxon>
    </lineage>
</organism>
<dbReference type="CDD" id="cd19908">
    <property type="entry name" value="DSRM_AtDRB-like_rpt2"/>
    <property type="match status" value="1"/>
</dbReference>
<sequence>MATSPKQWLSLGWARLQKLTNALNAPLMAEPDGGVSTSALLSLLLLSLYLETVLFPTTHPKNNTPSSSSSSSSSSERSTCVECLEGMYKNQLQELAQRSCFNLPSYACIREGPDHAPRFKASVNFNGEIFEGPSNCTTLRQAEHAAAEVALQNLSARGPSRTLTARVLDETGVYKNLLQETAHRAGLKLPVYTTVRSGPGHQPVFTCNVELAGMSFNGEPAKTKKQAEKNAAMAAWSALKQMPNLESLSRQAKESENSEEQEQVVVARVLSSFRPKEESSRALRHREQLLQRRASGSSNSSFWYRKHRGSMDSLVEAPSPSPSTPMHQAQKESYLTGSKILLTMPTSASSPETSSSKEKTSISQGFHSSSRYLPVEIRSSSQAPLENHWMDECNSKITPLPPHCRAFPLQTQINTKPFSPIPHPCASAGASSMPAMPRRISAGGYHAAAQGLAPMVHIRTVIPVCATPPMRLPASNATVHKQEQDDEVSAATSKLTNLQL</sequence>
<dbReference type="CDD" id="cd19907">
    <property type="entry name" value="DSRM_AtDRB-like_rpt1"/>
    <property type="match status" value="1"/>
</dbReference>
<comment type="function">
    <text evidence="3">Binds double-stranded RNA.</text>
</comment>
<accession>A0AB40BCA3</accession>
<keyword evidence="2 4" id="KW-0694">RNA-binding</keyword>
<dbReference type="PANTHER" id="PTHR46031:SF29">
    <property type="entry name" value="DRBM DOMAIN-CONTAINING PROTEIN"/>
    <property type="match status" value="1"/>
</dbReference>
<feature type="compositionally biased region" description="Low complexity" evidence="5">
    <location>
        <begin position="345"/>
        <end position="354"/>
    </location>
</feature>
<evidence type="ECO:0000256" key="1">
    <source>
        <dbReference type="ARBA" id="ARBA00022737"/>
    </source>
</evidence>
<keyword evidence="1" id="KW-0677">Repeat</keyword>